<dbReference type="PANTHER" id="PTHR43744:SF8">
    <property type="entry name" value="SN-GLYCEROL-3-PHOSPHATE TRANSPORT SYSTEM PERMEASE PROTEIN UGPE"/>
    <property type="match status" value="1"/>
</dbReference>
<dbReference type="Gene3D" id="1.10.3720.10">
    <property type="entry name" value="MetI-like"/>
    <property type="match status" value="1"/>
</dbReference>
<dbReference type="EMBL" id="JAPDHZ010000003">
    <property type="protein sequence ID" value="MDG0792620.1"/>
    <property type="molecule type" value="Genomic_DNA"/>
</dbReference>
<evidence type="ECO:0000256" key="7">
    <source>
        <dbReference type="RuleBase" id="RU363032"/>
    </source>
</evidence>
<comment type="caution">
    <text evidence="9">The sequence shown here is derived from an EMBL/GenBank/DDBJ whole genome shotgun (WGS) entry which is preliminary data.</text>
</comment>
<reference evidence="9 10" key="1">
    <citation type="submission" date="2022-10" db="EMBL/GenBank/DDBJ databases">
        <title>Comparative genomic analysis of Cohnella hashimotonis sp. nov., isolated from the International Space Station.</title>
        <authorList>
            <person name="Simpson A."/>
            <person name="Venkateswaran K."/>
        </authorList>
    </citation>
    <scope>NUCLEOTIDE SEQUENCE [LARGE SCALE GENOMIC DNA]</scope>
    <source>
        <strain evidence="9 10">DSM 18997</strain>
    </source>
</reference>
<evidence type="ECO:0000256" key="6">
    <source>
        <dbReference type="ARBA" id="ARBA00023136"/>
    </source>
</evidence>
<dbReference type="AlphaFoldDB" id="A0A9X4QPD4"/>
<comment type="subcellular location">
    <subcellularLocation>
        <location evidence="1 7">Cell membrane</location>
        <topology evidence="1 7">Multi-pass membrane protein</topology>
    </subcellularLocation>
</comment>
<evidence type="ECO:0000259" key="8">
    <source>
        <dbReference type="PROSITE" id="PS50928"/>
    </source>
</evidence>
<dbReference type="GO" id="GO:0055085">
    <property type="term" value="P:transmembrane transport"/>
    <property type="evidence" value="ECO:0007669"/>
    <property type="project" value="InterPro"/>
</dbReference>
<dbReference type="CDD" id="cd06261">
    <property type="entry name" value="TM_PBP2"/>
    <property type="match status" value="1"/>
</dbReference>
<evidence type="ECO:0000256" key="5">
    <source>
        <dbReference type="ARBA" id="ARBA00022989"/>
    </source>
</evidence>
<dbReference type="GO" id="GO:0005886">
    <property type="term" value="C:plasma membrane"/>
    <property type="evidence" value="ECO:0007669"/>
    <property type="project" value="UniProtKB-SubCell"/>
</dbReference>
<feature type="transmembrane region" description="Helical" evidence="7">
    <location>
        <begin position="187"/>
        <end position="204"/>
    </location>
</feature>
<sequence length="273" mass="30228">MRQALPMHRSLLFNLVAGLLIAFPVLYALLMSLMSPAQMYETGIQWIPAPIHWANYAEALRMVPLLHFFANSVFVSAAITLLQLAIGIAAAFAFAFFRFRGKSALFYLILSSMMIPAQSIVLANFTTISRLDLMDTYLALILPAAASAFTIFNLRQSFMHQPAELREAASMDGCTDFKFMTRIVVPVNRAMISSCAMIGFIFSWNDYLWPLLVTNDEKKRTIQIGISMMHDTYSTTYGPIMAAVTITLLPSIVIVYMGQKQLVSGLAAGAVKG</sequence>
<name>A0A9X4QPD4_9BACL</name>
<dbReference type="PANTHER" id="PTHR43744">
    <property type="entry name" value="ABC TRANSPORTER PERMEASE PROTEIN MG189-RELATED-RELATED"/>
    <property type="match status" value="1"/>
</dbReference>
<gene>
    <name evidence="9" type="ORF">OMP38_18350</name>
</gene>
<evidence type="ECO:0000313" key="9">
    <source>
        <dbReference type="EMBL" id="MDG0792620.1"/>
    </source>
</evidence>
<organism evidence="9 10">
    <name type="scientific">Cohnella ginsengisoli</name>
    <dbReference type="NCBI Taxonomy" id="425004"/>
    <lineage>
        <taxon>Bacteria</taxon>
        <taxon>Bacillati</taxon>
        <taxon>Bacillota</taxon>
        <taxon>Bacilli</taxon>
        <taxon>Bacillales</taxon>
        <taxon>Paenibacillaceae</taxon>
        <taxon>Cohnella</taxon>
    </lineage>
</organism>
<dbReference type="Proteomes" id="UP001153387">
    <property type="component" value="Unassembled WGS sequence"/>
</dbReference>
<feature type="domain" description="ABC transmembrane type-1" evidence="8">
    <location>
        <begin position="69"/>
        <end position="258"/>
    </location>
</feature>
<feature type="transmembrane region" description="Helical" evidence="7">
    <location>
        <begin position="12"/>
        <end position="30"/>
    </location>
</feature>
<feature type="transmembrane region" description="Helical" evidence="7">
    <location>
        <begin position="73"/>
        <end position="97"/>
    </location>
</feature>
<evidence type="ECO:0000256" key="4">
    <source>
        <dbReference type="ARBA" id="ARBA00022692"/>
    </source>
</evidence>
<feature type="transmembrane region" description="Helical" evidence="7">
    <location>
        <begin position="104"/>
        <end position="125"/>
    </location>
</feature>
<dbReference type="InterPro" id="IPR035906">
    <property type="entry name" value="MetI-like_sf"/>
</dbReference>
<comment type="similarity">
    <text evidence="7">Belongs to the binding-protein-dependent transport system permease family.</text>
</comment>
<dbReference type="Pfam" id="PF00528">
    <property type="entry name" value="BPD_transp_1"/>
    <property type="match status" value="1"/>
</dbReference>
<protein>
    <submittedName>
        <fullName evidence="9">Carbohydrate ABC transporter permease</fullName>
    </submittedName>
</protein>
<keyword evidence="3" id="KW-1003">Cell membrane</keyword>
<keyword evidence="2 7" id="KW-0813">Transport</keyword>
<accession>A0A9X4QPD4</accession>
<keyword evidence="5 7" id="KW-1133">Transmembrane helix</keyword>
<keyword evidence="10" id="KW-1185">Reference proteome</keyword>
<feature type="transmembrane region" description="Helical" evidence="7">
    <location>
        <begin position="237"/>
        <end position="257"/>
    </location>
</feature>
<evidence type="ECO:0000256" key="2">
    <source>
        <dbReference type="ARBA" id="ARBA00022448"/>
    </source>
</evidence>
<dbReference type="RefSeq" id="WP_277566397.1">
    <property type="nucleotide sequence ID" value="NZ_JAPDHZ010000003.1"/>
</dbReference>
<dbReference type="InterPro" id="IPR000515">
    <property type="entry name" value="MetI-like"/>
</dbReference>
<dbReference type="PROSITE" id="PS50928">
    <property type="entry name" value="ABC_TM1"/>
    <property type="match status" value="1"/>
</dbReference>
<dbReference type="SUPFAM" id="SSF161098">
    <property type="entry name" value="MetI-like"/>
    <property type="match status" value="1"/>
</dbReference>
<evidence type="ECO:0000313" key="10">
    <source>
        <dbReference type="Proteomes" id="UP001153387"/>
    </source>
</evidence>
<keyword evidence="6 7" id="KW-0472">Membrane</keyword>
<feature type="transmembrane region" description="Helical" evidence="7">
    <location>
        <begin position="137"/>
        <end position="154"/>
    </location>
</feature>
<proteinExistence type="inferred from homology"/>
<evidence type="ECO:0000256" key="1">
    <source>
        <dbReference type="ARBA" id="ARBA00004651"/>
    </source>
</evidence>
<keyword evidence="4 7" id="KW-0812">Transmembrane</keyword>
<evidence type="ECO:0000256" key="3">
    <source>
        <dbReference type="ARBA" id="ARBA00022475"/>
    </source>
</evidence>